<evidence type="ECO:0000256" key="3">
    <source>
        <dbReference type="ARBA" id="ARBA00022737"/>
    </source>
</evidence>
<organism evidence="4">
    <name type="scientific">Arcella intermedia</name>
    <dbReference type="NCBI Taxonomy" id="1963864"/>
    <lineage>
        <taxon>Eukaryota</taxon>
        <taxon>Amoebozoa</taxon>
        <taxon>Tubulinea</taxon>
        <taxon>Elardia</taxon>
        <taxon>Arcellinida</taxon>
        <taxon>Sphaerothecina</taxon>
        <taxon>Arcellidae</taxon>
        <taxon>Arcella</taxon>
    </lineage>
</organism>
<dbReference type="InterPro" id="IPR001611">
    <property type="entry name" value="Leu-rich_rpt"/>
</dbReference>
<dbReference type="EMBL" id="GIBP01005860">
    <property type="protein sequence ID" value="NDV34829.1"/>
    <property type="molecule type" value="Transcribed_RNA"/>
</dbReference>
<dbReference type="GO" id="GO:0005829">
    <property type="term" value="C:cytosol"/>
    <property type="evidence" value="ECO:0007669"/>
    <property type="project" value="TreeGrafter"/>
</dbReference>
<proteinExistence type="predicted"/>
<dbReference type="AlphaFoldDB" id="A0A6B2LCS1"/>
<keyword evidence="3" id="KW-0677">Repeat</keyword>
<name>A0A6B2LCS1_9EUKA</name>
<dbReference type="InterPro" id="IPR027038">
    <property type="entry name" value="RanGap"/>
</dbReference>
<dbReference type="InterPro" id="IPR032675">
    <property type="entry name" value="LRR_dom_sf"/>
</dbReference>
<dbReference type="Pfam" id="PF13516">
    <property type="entry name" value="LRR_6"/>
    <property type="match status" value="4"/>
</dbReference>
<evidence type="ECO:0000256" key="2">
    <source>
        <dbReference type="ARBA" id="ARBA00022614"/>
    </source>
</evidence>
<keyword evidence="2" id="KW-0433">Leucine-rich repeat</keyword>
<dbReference type="GO" id="GO:0005096">
    <property type="term" value="F:GTPase activator activity"/>
    <property type="evidence" value="ECO:0007669"/>
    <property type="project" value="UniProtKB-KW"/>
</dbReference>
<dbReference type="Gene3D" id="3.80.10.10">
    <property type="entry name" value="Ribonuclease Inhibitor"/>
    <property type="match status" value="2"/>
</dbReference>
<dbReference type="SMART" id="SM00368">
    <property type="entry name" value="LRR_RI"/>
    <property type="match status" value="4"/>
</dbReference>
<evidence type="ECO:0000256" key="1">
    <source>
        <dbReference type="ARBA" id="ARBA00022468"/>
    </source>
</evidence>
<protein>
    <submittedName>
        <fullName evidence="4">Uncharacterized protein</fullName>
    </submittedName>
</protein>
<evidence type="ECO:0000313" key="4">
    <source>
        <dbReference type="EMBL" id="NDV34829.1"/>
    </source>
</evidence>
<dbReference type="GO" id="GO:0048471">
    <property type="term" value="C:perinuclear region of cytoplasm"/>
    <property type="evidence" value="ECO:0007669"/>
    <property type="project" value="TreeGrafter"/>
</dbReference>
<keyword evidence="1" id="KW-0343">GTPase activation</keyword>
<dbReference type="PANTHER" id="PTHR24113">
    <property type="entry name" value="RAN GTPASE-ACTIVATING PROTEIN 1"/>
    <property type="match status" value="1"/>
</dbReference>
<sequence length="278" mass="31754">MRQNIKVLDLSELCIPDSCIPLIQKSLDINTSIKSLILKKNRIHQESTLRYAQLIENNSSLTSINFEVNDIADSGIIHITKALQKNSYIHTINLAWNDIGDTGAAIIAQFLSKNSTVTSLNLQMNEIGDPGINAISQTLLVNSTLKSLALANNYIKTDGLMSLFKSLKSNSTLTQLTLKDIQNQNKEIIMKLQFLIKENKKYSEKMTETQNWPFSHSNFNKTDQMSIEEVLLVLKSYGIPKDIQVQLLKAYLYSLYYHHMIQHKKYLHHNLSHPFENF</sequence>
<dbReference type="GO" id="GO:0006913">
    <property type="term" value="P:nucleocytoplasmic transport"/>
    <property type="evidence" value="ECO:0007669"/>
    <property type="project" value="TreeGrafter"/>
</dbReference>
<dbReference type="GO" id="GO:0005634">
    <property type="term" value="C:nucleus"/>
    <property type="evidence" value="ECO:0007669"/>
    <property type="project" value="TreeGrafter"/>
</dbReference>
<dbReference type="PANTHER" id="PTHR24113:SF12">
    <property type="entry name" value="RAN GTPASE-ACTIVATING PROTEIN 1"/>
    <property type="match status" value="1"/>
</dbReference>
<accession>A0A6B2LCS1</accession>
<dbReference type="GO" id="GO:0031267">
    <property type="term" value="F:small GTPase binding"/>
    <property type="evidence" value="ECO:0007669"/>
    <property type="project" value="TreeGrafter"/>
</dbReference>
<dbReference type="SUPFAM" id="SSF52047">
    <property type="entry name" value="RNI-like"/>
    <property type="match status" value="1"/>
</dbReference>
<reference evidence="4" key="1">
    <citation type="journal article" date="2020" name="J. Eukaryot. Microbiol.">
        <title>De novo Sequencing, Assembly and Annotation of the Transcriptome for the Free-Living Testate Amoeba Arcella intermedia.</title>
        <authorList>
            <person name="Ribeiro G.M."/>
            <person name="Porfirio-Sousa A.L."/>
            <person name="Maurer-Alcala X.X."/>
            <person name="Katz L.A."/>
            <person name="Lahr D.J.G."/>
        </authorList>
    </citation>
    <scope>NUCLEOTIDE SEQUENCE</scope>
</reference>